<dbReference type="AlphaFoldDB" id="A0A8R7UML6"/>
<proteinExistence type="predicted"/>
<dbReference type="SUPFAM" id="SSF81383">
    <property type="entry name" value="F-box domain"/>
    <property type="match status" value="1"/>
</dbReference>
<reference evidence="2" key="2">
    <citation type="submission" date="2018-03" db="EMBL/GenBank/DDBJ databases">
        <title>The Triticum urartu genome reveals the dynamic nature of wheat genome evolution.</title>
        <authorList>
            <person name="Ling H."/>
            <person name="Ma B."/>
            <person name="Shi X."/>
            <person name="Liu H."/>
            <person name="Dong L."/>
            <person name="Sun H."/>
            <person name="Cao Y."/>
            <person name="Gao Q."/>
            <person name="Zheng S."/>
            <person name="Li Y."/>
            <person name="Yu Y."/>
            <person name="Du H."/>
            <person name="Qi M."/>
            <person name="Li Y."/>
            <person name="Yu H."/>
            <person name="Cui Y."/>
            <person name="Wang N."/>
            <person name="Chen C."/>
            <person name="Wu H."/>
            <person name="Zhao Y."/>
            <person name="Zhang J."/>
            <person name="Li Y."/>
            <person name="Zhou W."/>
            <person name="Zhang B."/>
            <person name="Hu W."/>
            <person name="Eijk M."/>
            <person name="Tang J."/>
            <person name="Witsenboer H."/>
            <person name="Zhao S."/>
            <person name="Li Z."/>
            <person name="Zhang A."/>
            <person name="Wang D."/>
            <person name="Liang C."/>
        </authorList>
    </citation>
    <scope>NUCLEOTIDE SEQUENCE [LARGE SCALE GENOMIC DNA]</scope>
    <source>
        <strain evidence="2">cv. G1812</strain>
    </source>
</reference>
<name>A0A8R7UML6_TRIUA</name>
<dbReference type="Pfam" id="PF00646">
    <property type="entry name" value="F-box"/>
    <property type="match status" value="1"/>
</dbReference>
<reference evidence="2" key="3">
    <citation type="submission" date="2022-06" db="UniProtKB">
        <authorList>
            <consortium name="EnsemblPlants"/>
        </authorList>
    </citation>
    <scope>IDENTIFICATION</scope>
</reference>
<dbReference type="InterPro" id="IPR001810">
    <property type="entry name" value="F-box_dom"/>
</dbReference>
<dbReference type="Proteomes" id="UP000015106">
    <property type="component" value="Chromosome 5"/>
</dbReference>
<evidence type="ECO:0000313" key="2">
    <source>
        <dbReference type="EnsemblPlants" id="TuG1812G0500004708.01.T01.cds307656"/>
    </source>
</evidence>
<reference evidence="3" key="1">
    <citation type="journal article" date="2013" name="Nature">
        <title>Draft genome of the wheat A-genome progenitor Triticum urartu.</title>
        <authorList>
            <person name="Ling H.Q."/>
            <person name="Zhao S."/>
            <person name="Liu D."/>
            <person name="Wang J."/>
            <person name="Sun H."/>
            <person name="Zhang C."/>
            <person name="Fan H."/>
            <person name="Li D."/>
            <person name="Dong L."/>
            <person name="Tao Y."/>
            <person name="Gao C."/>
            <person name="Wu H."/>
            <person name="Li Y."/>
            <person name="Cui Y."/>
            <person name="Guo X."/>
            <person name="Zheng S."/>
            <person name="Wang B."/>
            <person name="Yu K."/>
            <person name="Liang Q."/>
            <person name="Yang W."/>
            <person name="Lou X."/>
            <person name="Chen J."/>
            <person name="Feng M."/>
            <person name="Jian J."/>
            <person name="Zhang X."/>
            <person name="Luo G."/>
            <person name="Jiang Y."/>
            <person name="Liu J."/>
            <person name="Wang Z."/>
            <person name="Sha Y."/>
            <person name="Zhang B."/>
            <person name="Wu H."/>
            <person name="Tang D."/>
            <person name="Shen Q."/>
            <person name="Xue P."/>
            <person name="Zou S."/>
            <person name="Wang X."/>
            <person name="Liu X."/>
            <person name="Wang F."/>
            <person name="Yang Y."/>
            <person name="An X."/>
            <person name="Dong Z."/>
            <person name="Zhang K."/>
            <person name="Zhang X."/>
            <person name="Luo M.C."/>
            <person name="Dvorak J."/>
            <person name="Tong Y."/>
            <person name="Wang J."/>
            <person name="Yang H."/>
            <person name="Li Z."/>
            <person name="Wang D."/>
            <person name="Zhang A."/>
            <person name="Wang J."/>
        </authorList>
    </citation>
    <scope>NUCLEOTIDE SEQUENCE</scope>
    <source>
        <strain evidence="3">cv. G1812</strain>
    </source>
</reference>
<feature type="domain" description="F-box" evidence="1">
    <location>
        <begin position="1"/>
        <end position="41"/>
    </location>
</feature>
<sequence>LSPELVEEVFFRLPPDEPACLVRASAVCKPWRLILADSGFGRRYREFHGTPPVLGFFQKDVSFFPISALPTAQPNDPRWVPLDCRHGRSLFAFDPAYRNVVEGGTVGLIIWDPLTGQGRRLPSPADDTLGVLRFTFSAAVFCAAQGCDHHGCQGGHYRVVIVTTNQRQSVTSGWLFSSETRAWSELTSVHHPNVEYTHNLGAPSVIVGDTLYFNIGGILKCQLGTLRLSMFEKPIDGNGRLMTPEDGRLGFAAVVDVTNLTLWSMQSGPVGATGWVKLRVIDLKRLLP</sequence>
<accession>A0A8R7UML6</accession>
<dbReference type="InterPro" id="IPR036047">
    <property type="entry name" value="F-box-like_dom_sf"/>
</dbReference>
<evidence type="ECO:0000259" key="1">
    <source>
        <dbReference type="Pfam" id="PF00646"/>
    </source>
</evidence>
<keyword evidence="3" id="KW-1185">Reference proteome</keyword>
<protein>
    <recommendedName>
        <fullName evidence="1">F-box domain-containing protein</fullName>
    </recommendedName>
</protein>
<dbReference type="EnsemblPlants" id="TuG1812G0500004708.01.T01">
    <property type="protein sequence ID" value="TuG1812G0500004708.01.T01.cds307656"/>
    <property type="gene ID" value="TuG1812G0500004708.01"/>
</dbReference>
<evidence type="ECO:0000313" key="3">
    <source>
        <dbReference type="Proteomes" id="UP000015106"/>
    </source>
</evidence>
<dbReference type="Gramene" id="TuG1812G0500004708.01.T01">
    <property type="protein sequence ID" value="TuG1812G0500004708.01.T01.cds307656"/>
    <property type="gene ID" value="TuG1812G0500004708.01"/>
</dbReference>
<dbReference type="PANTHER" id="PTHR32133:SF318">
    <property type="entry name" value="GENOME ASSEMBLY, CHROMOSOME: II"/>
    <property type="match status" value="1"/>
</dbReference>
<organism evidence="2 3">
    <name type="scientific">Triticum urartu</name>
    <name type="common">Red wild einkorn</name>
    <name type="synonym">Crithodium urartu</name>
    <dbReference type="NCBI Taxonomy" id="4572"/>
    <lineage>
        <taxon>Eukaryota</taxon>
        <taxon>Viridiplantae</taxon>
        <taxon>Streptophyta</taxon>
        <taxon>Embryophyta</taxon>
        <taxon>Tracheophyta</taxon>
        <taxon>Spermatophyta</taxon>
        <taxon>Magnoliopsida</taxon>
        <taxon>Liliopsida</taxon>
        <taxon>Poales</taxon>
        <taxon>Poaceae</taxon>
        <taxon>BOP clade</taxon>
        <taxon>Pooideae</taxon>
        <taxon>Triticodae</taxon>
        <taxon>Triticeae</taxon>
        <taxon>Triticinae</taxon>
        <taxon>Triticum</taxon>
    </lineage>
</organism>
<dbReference type="PANTHER" id="PTHR32133">
    <property type="entry name" value="OS07G0120400 PROTEIN"/>
    <property type="match status" value="1"/>
</dbReference>